<proteinExistence type="predicted"/>
<keyword evidence="3" id="KW-1185">Reference proteome</keyword>
<dbReference type="Pfam" id="PF13814">
    <property type="entry name" value="Replic_Relax"/>
    <property type="match status" value="1"/>
</dbReference>
<evidence type="ECO:0000313" key="2">
    <source>
        <dbReference type="EMBL" id="SFK53488.1"/>
    </source>
</evidence>
<dbReference type="AlphaFoldDB" id="A0A1I4AAR2"/>
<protein>
    <submittedName>
        <fullName evidence="2">Replication-relaxation</fullName>
    </submittedName>
</protein>
<dbReference type="STRING" id="115433.SAMN05421835_123104"/>
<accession>A0A1I4AAR2</accession>
<gene>
    <name evidence="2" type="ORF">SAMN05421835_123104</name>
</gene>
<organism evidence="2 3">
    <name type="scientific">Amycolatopsis sacchari</name>
    <dbReference type="NCBI Taxonomy" id="115433"/>
    <lineage>
        <taxon>Bacteria</taxon>
        <taxon>Bacillati</taxon>
        <taxon>Actinomycetota</taxon>
        <taxon>Actinomycetes</taxon>
        <taxon>Pseudonocardiales</taxon>
        <taxon>Pseudonocardiaceae</taxon>
        <taxon>Amycolatopsis</taxon>
    </lineage>
</organism>
<evidence type="ECO:0000256" key="1">
    <source>
        <dbReference type="SAM" id="MobiDB-lite"/>
    </source>
</evidence>
<feature type="region of interest" description="Disordered" evidence="1">
    <location>
        <begin position="273"/>
        <end position="316"/>
    </location>
</feature>
<dbReference type="Proteomes" id="UP000199025">
    <property type="component" value="Unassembled WGS sequence"/>
</dbReference>
<feature type="compositionally biased region" description="Basic and acidic residues" evidence="1">
    <location>
        <begin position="307"/>
        <end position="316"/>
    </location>
</feature>
<sequence>MLSAHLTVRDRWIARMVAEHRVLTSTQITEIAFPSRRAANLRLHQLFRWRVLDRFQPYIGRGRAPMFYVLDAAGAHMLAYEDGMDPAALRFRPERSLGISHSHRLAHLHGVNSFFTPFIHHARSNPAAHLDAWWPETRCTRHFGDLVRPDAYGRWREDRRGIEWFLEWDTGHYQLARLAAKLHDYARLTSATKIVTPVLMCFTSPRREAHARSILAAALRDLPRPDEVPVATSNAVLIDQQHTAAAAVWLPIDGHVPGRLRLSELASAWPHLAPPTGAASDDAESGDPVRLRPPPAMPPWDQTAELTWRKQPTDPR</sequence>
<dbReference type="InterPro" id="IPR025855">
    <property type="entry name" value="Replic_Relax"/>
</dbReference>
<evidence type="ECO:0000313" key="3">
    <source>
        <dbReference type="Proteomes" id="UP000199025"/>
    </source>
</evidence>
<name>A0A1I4AAR2_9PSEU</name>
<dbReference type="EMBL" id="FORP01000023">
    <property type="protein sequence ID" value="SFK53488.1"/>
    <property type="molecule type" value="Genomic_DNA"/>
</dbReference>
<reference evidence="2 3" key="1">
    <citation type="submission" date="2016-10" db="EMBL/GenBank/DDBJ databases">
        <authorList>
            <person name="de Groot N.N."/>
        </authorList>
    </citation>
    <scope>NUCLEOTIDE SEQUENCE [LARGE SCALE GENOMIC DNA]</scope>
    <source>
        <strain evidence="2 3">DSM 44468</strain>
    </source>
</reference>